<accession>A0A552LY03</accession>
<evidence type="ECO:0000256" key="1">
    <source>
        <dbReference type="SAM" id="MobiDB-lite"/>
    </source>
</evidence>
<dbReference type="Proteomes" id="UP000318616">
    <property type="component" value="Unassembled WGS sequence"/>
</dbReference>
<comment type="caution">
    <text evidence="2">The sequence shown here is derived from an EMBL/GenBank/DDBJ whole genome shotgun (WGS) entry which is preliminary data.</text>
</comment>
<evidence type="ECO:0000313" key="3">
    <source>
        <dbReference type="Proteomes" id="UP000318616"/>
    </source>
</evidence>
<feature type="compositionally biased region" description="Polar residues" evidence="1">
    <location>
        <begin position="32"/>
        <end position="44"/>
    </location>
</feature>
<proteinExistence type="predicted"/>
<name>A0A552LY03_9CHRO</name>
<dbReference type="AlphaFoldDB" id="A0A552LY03"/>
<feature type="region of interest" description="Disordered" evidence="1">
    <location>
        <begin position="32"/>
        <end position="53"/>
    </location>
</feature>
<sequence length="83" mass="9237">MRNVNLNILKILESINNFCLSLANIGLEVRSQESGVRSQESGVGSQELGVGRQYSPRQYSPRLFLFILPSPPSPSPHFIIHNS</sequence>
<protein>
    <submittedName>
        <fullName evidence="2">Uncharacterized protein</fullName>
    </submittedName>
</protein>
<reference evidence="2 3" key="1">
    <citation type="submission" date="2019-01" db="EMBL/GenBank/DDBJ databases">
        <title>Coherence of Microcystis species and biogeography revealed through population genomics.</title>
        <authorList>
            <person name="Perez-Carrascal O.M."/>
            <person name="Terrat Y."/>
            <person name="Giani A."/>
            <person name="Fortin N."/>
            <person name="Tromas N."/>
            <person name="Shapiro B.J."/>
        </authorList>
    </citation>
    <scope>NUCLEOTIDE SEQUENCE [LARGE SCALE GENOMIC DNA]</scope>
    <source>
        <strain evidence="2">Mw_MB_S_20031200_S109D</strain>
    </source>
</reference>
<dbReference type="EMBL" id="SFAP01000113">
    <property type="protein sequence ID" value="TRV25086.1"/>
    <property type="molecule type" value="Genomic_DNA"/>
</dbReference>
<gene>
    <name evidence="2" type="ORF">EWV88_08445</name>
</gene>
<evidence type="ECO:0000313" key="2">
    <source>
        <dbReference type="EMBL" id="TRV25086.1"/>
    </source>
</evidence>
<organism evidence="2 3">
    <name type="scientific">Microcystis wesenbergii Mw_MB_S_20031200_S109D</name>
    <dbReference type="NCBI Taxonomy" id="2486241"/>
    <lineage>
        <taxon>Bacteria</taxon>
        <taxon>Bacillati</taxon>
        <taxon>Cyanobacteriota</taxon>
        <taxon>Cyanophyceae</taxon>
        <taxon>Oscillatoriophycideae</taxon>
        <taxon>Chroococcales</taxon>
        <taxon>Microcystaceae</taxon>
        <taxon>Microcystis</taxon>
    </lineage>
</organism>